<dbReference type="PANTHER" id="PTHR11014">
    <property type="entry name" value="PEPTIDASE M20 FAMILY MEMBER"/>
    <property type="match status" value="1"/>
</dbReference>
<dbReference type="PIRSF" id="PIRSF005962">
    <property type="entry name" value="Pept_M20D_amidohydro"/>
    <property type="match status" value="1"/>
</dbReference>
<sequence>MKETLMKMLEEREQEIIQIRRYLHENPELSFKEEKTAKYIEDFYKGKDVEVQTNVGNGYGIIVTIKGDKPGKTIGLRADFDALPIMEETPVPFKSKNEGVMHACGHDGHTAYLLVLADCLIQLKSELSGTIKIIHQHAEEVPPGGAKSIVKSGLIDDLDEVYGIHLLPMGPAGLVGYHAGFAFNGRAYMKLKIQGRGGHGSSPHLANDAIVAGAHFVTAAQTIISRRLSPFDIGVITIGSFDGKGTFNVIKDSVELEADIRYMTVETKETIEREVRRLVKGLEEEFGVTCELTYTPDYPPVYNNPELTAKVAETLKNANDPHIKEVREFPALAPSEDFAYYAEKFPACFFYIACTPEGVEDPYFNHHPKFDIDEASLLVAAKAVGQVVSSMQE</sequence>
<dbReference type="Pfam" id="PF07687">
    <property type="entry name" value="M20_dimer"/>
    <property type="match status" value="1"/>
</dbReference>
<keyword evidence="1" id="KW-0464">Manganese</keyword>
<comment type="caution">
    <text evidence="3">The sequence shown here is derived from an EMBL/GenBank/DDBJ whole genome shotgun (WGS) entry which is preliminary data.</text>
</comment>
<dbReference type="RefSeq" id="WP_142539143.1">
    <property type="nucleotide sequence ID" value="NZ_BMIE01000004.1"/>
</dbReference>
<proteinExistence type="predicted"/>
<feature type="binding site" evidence="1">
    <location>
        <position position="106"/>
    </location>
    <ligand>
        <name>Mn(2+)</name>
        <dbReference type="ChEBI" id="CHEBI:29035"/>
        <label>2</label>
    </ligand>
</feature>
<dbReference type="FunFam" id="3.30.70.360:FF:000020">
    <property type="entry name" value="Peptidase, M20/M25/M40 family"/>
    <property type="match status" value="1"/>
</dbReference>
<feature type="binding site" evidence="1">
    <location>
        <position position="165"/>
    </location>
    <ligand>
        <name>Mn(2+)</name>
        <dbReference type="ChEBI" id="CHEBI:29035"/>
        <label>2</label>
    </ligand>
</feature>
<dbReference type="OrthoDB" id="9776731at2"/>
<name>A0A544T733_9BACI</name>
<dbReference type="Pfam" id="PF01546">
    <property type="entry name" value="Peptidase_M20"/>
    <property type="match status" value="1"/>
</dbReference>
<feature type="domain" description="Peptidase M20 dimerisation" evidence="2">
    <location>
        <begin position="185"/>
        <end position="281"/>
    </location>
</feature>
<keyword evidence="3" id="KW-0378">Hydrolase</keyword>
<dbReference type="InterPro" id="IPR011650">
    <property type="entry name" value="Peptidase_M20_dimer"/>
</dbReference>
<dbReference type="SUPFAM" id="SSF53187">
    <property type="entry name" value="Zn-dependent exopeptidases"/>
    <property type="match status" value="1"/>
</dbReference>
<comment type="cofactor">
    <cofactor evidence="1">
        <name>Mn(2+)</name>
        <dbReference type="ChEBI" id="CHEBI:29035"/>
    </cofactor>
    <text evidence="1">The Mn(2+) ion enhances activity.</text>
</comment>
<keyword evidence="4" id="KW-1185">Reference proteome</keyword>
<protein>
    <submittedName>
        <fullName evidence="3">Amidohydrolase</fullName>
    </submittedName>
</protein>
<gene>
    <name evidence="3" type="ORF">FG382_12180</name>
</gene>
<dbReference type="Gene3D" id="3.40.630.10">
    <property type="entry name" value="Zn peptidases"/>
    <property type="match status" value="1"/>
</dbReference>
<feature type="binding site" evidence="1">
    <location>
        <position position="366"/>
    </location>
    <ligand>
        <name>Mn(2+)</name>
        <dbReference type="ChEBI" id="CHEBI:29035"/>
        <label>2</label>
    </ligand>
</feature>
<dbReference type="InterPro" id="IPR017439">
    <property type="entry name" value="Amidohydrolase"/>
</dbReference>
<evidence type="ECO:0000259" key="2">
    <source>
        <dbReference type="Pfam" id="PF07687"/>
    </source>
</evidence>
<dbReference type="InterPro" id="IPR036264">
    <property type="entry name" value="Bact_exopeptidase_dim_dom"/>
</dbReference>
<evidence type="ECO:0000313" key="3">
    <source>
        <dbReference type="EMBL" id="TQR13262.1"/>
    </source>
</evidence>
<organism evidence="3 4">
    <name type="scientific">Psychrobacillus lasiicapitis</name>
    <dbReference type="NCBI Taxonomy" id="1636719"/>
    <lineage>
        <taxon>Bacteria</taxon>
        <taxon>Bacillati</taxon>
        <taxon>Bacillota</taxon>
        <taxon>Bacilli</taxon>
        <taxon>Bacillales</taxon>
        <taxon>Bacillaceae</taxon>
        <taxon>Psychrobacillus</taxon>
    </lineage>
</organism>
<dbReference type="InterPro" id="IPR002933">
    <property type="entry name" value="Peptidase_M20"/>
</dbReference>
<dbReference type="Gene3D" id="3.30.70.360">
    <property type="match status" value="1"/>
</dbReference>
<reference evidence="3 4" key="1">
    <citation type="submission" date="2019-05" db="EMBL/GenBank/DDBJ databases">
        <title>Psychrobacillus vulpis sp. nov., a new species isolated from feces of a red fox that inhabits in The Tablas de Daimiel Natural Park, Albacete, Spain.</title>
        <authorList>
            <person name="Rodriguez M."/>
            <person name="Reina J.C."/>
            <person name="Bejar V."/>
            <person name="Llamas I."/>
        </authorList>
    </citation>
    <scope>NUCLEOTIDE SEQUENCE [LARGE SCALE GENOMIC DNA]</scope>
    <source>
        <strain evidence="3 4">NEAU-3TGS17</strain>
    </source>
</reference>
<evidence type="ECO:0000256" key="1">
    <source>
        <dbReference type="PIRSR" id="PIRSR005962-1"/>
    </source>
</evidence>
<keyword evidence="1" id="KW-0479">Metal-binding</keyword>
<dbReference type="AlphaFoldDB" id="A0A544T733"/>
<feature type="binding site" evidence="1">
    <location>
        <position position="140"/>
    </location>
    <ligand>
        <name>Mn(2+)</name>
        <dbReference type="ChEBI" id="CHEBI:29035"/>
        <label>2</label>
    </ligand>
</feature>
<dbReference type="GO" id="GO:0046872">
    <property type="term" value="F:metal ion binding"/>
    <property type="evidence" value="ECO:0007669"/>
    <property type="project" value="UniProtKB-KW"/>
</dbReference>
<accession>A0A544T733</accession>
<evidence type="ECO:0000313" key="4">
    <source>
        <dbReference type="Proteomes" id="UP000317316"/>
    </source>
</evidence>
<feature type="binding site" evidence="1">
    <location>
        <position position="104"/>
    </location>
    <ligand>
        <name>Mn(2+)</name>
        <dbReference type="ChEBI" id="CHEBI:29035"/>
        <label>2</label>
    </ligand>
</feature>
<dbReference type="Proteomes" id="UP000317316">
    <property type="component" value="Unassembled WGS sequence"/>
</dbReference>
<dbReference type="SUPFAM" id="SSF55031">
    <property type="entry name" value="Bacterial exopeptidase dimerisation domain"/>
    <property type="match status" value="1"/>
</dbReference>
<dbReference type="NCBIfam" id="TIGR01891">
    <property type="entry name" value="amidohydrolases"/>
    <property type="match status" value="1"/>
</dbReference>
<dbReference type="EMBL" id="VDGH01000006">
    <property type="protein sequence ID" value="TQR13262.1"/>
    <property type="molecule type" value="Genomic_DNA"/>
</dbReference>
<dbReference type="PANTHER" id="PTHR11014:SF63">
    <property type="entry name" value="METALLOPEPTIDASE, PUTATIVE (AFU_ORTHOLOGUE AFUA_6G09600)-RELATED"/>
    <property type="match status" value="1"/>
</dbReference>
<dbReference type="GO" id="GO:0016787">
    <property type="term" value="F:hydrolase activity"/>
    <property type="evidence" value="ECO:0007669"/>
    <property type="project" value="UniProtKB-KW"/>
</dbReference>